<dbReference type="PANTHER" id="PTHR11439:SF499">
    <property type="entry name" value="PPC DOMAIN-CONTAINING PROTEIN"/>
    <property type="match status" value="1"/>
</dbReference>
<dbReference type="PANTHER" id="PTHR11439">
    <property type="entry name" value="GAG-POL-RELATED RETROTRANSPOSON"/>
    <property type="match status" value="1"/>
</dbReference>
<dbReference type="OrthoDB" id="5423336at2759"/>
<name>A0A8H7L9R9_9ASCO</name>
<comment type="caution">
    <text evidence="2">The sequence shown here is derived from an EMBL/GenBank/DDBJ whole genome shotgun (WGS) entry which is preliminary data.</text>
</comment>
<dbReference type="CDD" id="cd09272">
    <property type="entry name" value="RNase_HI_RT_Ty1"/>
    <property type="match status" value="1"/>
</dbReference>
<proteinExistence type="predicted"/>
<feature type="non-terminal residue" evidence="2">
    <location>
        <position position="1"/>
    </location>
</feature>
<gene>
    <name evidence="2" type="ORF">HF325_003016</name>
</gene>
<evidence type="ECO:0000313" key="3">
    <source>
        <dbReference type="Proteomes" id="UP000649328"/>
    </source>
</evidence>
<feature type="region of interest" description="Disordered" evidence="1">
    <location>
        <begin position="1"/>
        <end position="25"/>
    </location>
</feature>
<reference evidence="2" key="1">
    <citation type="submission" date="2020-10" db="EMBL/GenBank/DDBJ databases">
        <title>The Whole-Genome Sequence of Metschnikowia persimmonesis, a Novel Endophytic Yeast Species Isolated from Medicinal Plant Diospyros kaki Thumb.</title>
        <authorList>
            <person name="Rahmat E."/>
            <person name="Kang Y."/>
        </authorList>
    </citation>
    <scope>NUCLEOTIDE SEQUENCE</scope>
    <source>
        <strain evidence="2">KIOM G15050</strain>
    </source>
</reference>
<evidence type="ECO:0000313" key="2">
    <source>
        <dbReference type="EMBL" id="KAF8002051.1"/>
    </source>
</evidence>
<organism evidence="2 3">
    <name type="scientific">Metschnikowia pulcherrima</name>
    <dbReference type="NCBI Taxonomy" id="27326"/>
    <lineage>
        <taxon>Eukaryota</taxon>
        <taxon>Fungi</taxon>
        <taxon>Dikarya</taxon>
        <taxon>Ascomycota</taxon>
        <taxon>Saccharomycotina</taxon>
        <taxon>Pichiomycetes</taxon>
        <taxon>Metschnikowiaceae</taxon>
        <taxon>Metschnikowia</taxon>
    </lineage>
</organism>
<evidence type="ECO:0000256" key="1">
    <source>
        <dbReference type="SAM" id="MobiDB-lite"/>
    </source>
</evidence>
<evidence type="ECO:0008006" key="4">
    <source>
        <dbReference type="Google" id="ProtNLM"/>
    </source>
</evidence>
<sequence>SVGRYTTPATQDNLDVEQSDGEDECDESEYRSLVGKLLYAANTVRSRSRTGSIICYGGSPIGWKSKLQTMVSLSTVNAELLALCYTVAESVWVVNLLDAILKTKVALEKSFF</sequence>
<dbReference type="Proteomes" id="UP000649328">
    <property type="component" value="Unassembled WGS sequence"/>
</dbReference>
<dbReference type="EMBL" id="JACBPP010000004">
    <property type="protein sequence ID" value="KAF8002051.1"/>
    <property type="molecule type" value="Genomic_DNA"/>
</dbReference>
<feature type="compositionally biased region" description="Acidic residues" evidence="1">
    <location>
        <begin position="14"/>
        <end position="25"/>
    </location>
</feature>
<dbReference type="AlphaFoldDB" id="A0A8H7L9R9"/>
<accession>A0A8H7L9R9</accession>
<keyword evidence="3" id="KW-1185">Reference proteome</keyword>
<protein>
    <recommendedName>
        <fullName evidence="4">Reverse transcriptase</fullName>
    </recommendedName>
</protein>